<dbReference type="Pfam" id="PF23914">
    <property type="entry name" value="TPR_CcmH_CycH"/>
    <property type="match status" value="1"/>
</dbReference>
<dbReference type="RefSeq" id="WP_091848561.1">
    <property type="nucleotide sequence ID" value="NZ_FOHZ01000001.1"/>
</dbReference>
<dbReference type="InterPro" id="IPR019734">
    <property type="entry name" value="TPR_rpt"/>
</dbReference>
<feature type="transmembrane region" description="Helical" evidence="6">
    <location>
        <begin position="6"/>
        <end position="25"/>
    </location>
</feature>
<keyword evidence="10" id="KW-1185">Reference proteome</keyword>
<dbReference type="PROSITE" id="PS50005">
    <property type="entry name" value="TPR"/>
    <property type="match status" value="2"/>
</dbReference>
<keyword evidence="6" id="KW-1133">Transmembrane helix</keyword>
<comment type="subcellular location">
    <subcellularLocation>
        <location evidence="1">Cell envelope</location>
    </subcellularLocation>
</comment>
<dbReference type="InterPro" id="IPR056413">
    <property type="entry name" value="TPR_CcmH_CycH"/>
</dbReference>
<name>A0A1H9Z1A1_9GAMM</name>
<feature type="domain" description="Cytochrome c-type biogenesis protein H TPR" evidence="8">
    <location>
        <begin position="148"/>
        <end position="274"/>
    </location>
</feature>
<feature type="repeat" description="TPR" evidence="5">
    <location>
        <begin position="243"/>
        <end position="276"/>
    </location>
</feature>
<evidence type="ECO:0000313" key="9">
    <source>
        <dbReference type="EMBL" id="SES75276.1"/>
    </source>
</evidence>
<keyword evidence="4 5" id="KW-0802">TPR repeat</keyword>
<evidence type="ECO:0000256" key="5">
    <source>
        <dbReference type="PROSITE-ProRule" id="PRU00339"/>
    </source>
</evidence>
<dbReference type="Proteomes" id="UP000198762">
    <property type="component" value="Unassembled WGS sequence"/>
</dbReference>
<keyword evidence="2" id="KW-0677">Repeat</keyword>
<protein>
    <submittedName>
        <fullName evidence="9">Cytochrome c-type biogenesis protein CcmH</fullName>
    </submittedName>
</protein>
<dbReference type="SUPFAM" id="SSF48452">
    <property type="entry name" value="TPR-like"/>
    <property type="match status" value="1"/>
</dbReference>
<dbReference type="Gene3D" id="1.25.40.10">
    <property type="entry name" value="Tetratricopeptide repeat domain"/>
    <property type="match status" value="1"/>
</dbReference>
<keyword evidence="6" id="KW-0472">Membrane</keyword>
<sequence>MTNTFWIITAILIVLAFLFVLYPLLFSRPEKRISADIRNQNLLAYRTRLSELEEEYQQGVIDEENFRMLREELAGSMLDDVGEEQPAAEVRAADLRMDHRRRSTWAVVVLAVVLLPVGVFLLYQEWGALGKVEQYQAMRELQQGGDRMAQMTELTRQLADRLEADPDNPDGWAMLGRSYMRMERYPDAARAFERLAEVAGRDADKAVAWGLSAQAWFFESQGAMTEEVTRAMDQAREYNPDEVNTLGLLGIHAFEQRDFEGAIRHWEKIIEVAPDHPQLPSIREGVARAYQQLGMDVPEDIRSEPASGGEAVSDRGVTVRVELDEAFAGQVDPDTTLFVYARTPDMQSAPLAVARLRAGSLPTELRLDDRLAMAPQFRISGADEVVVAARISPSGAATPQPGDYQGIRDEPVPVVSGESDPVLLTIDQQLH</sequence>
<dbReference type="PANTHER" id="PTHR47870">
    <property type="entry name" value="CYTOCHROME C-TYPE BIOGENESIS PROTEIN CCMH"/>
    <property type="match status" value="1"/>
</dbReference>
<evidence type="ECO:0000256" key="4">
    <source>
        <dbReference type="ARBA" id="ARBA00022803"/>
    </source>
</evidence>
<evidence type="ECO:0000256" key="2">
    <source>
        <dbReference type="ARBA" id="ARBA00022737"/>
    </source>
</evidence>
<evidence type="ECO:0000256" key="1">
    <source>
        <dbReference type="ARBA" id="ARBA00004196"/>
    </source>
</evidence>
<reference evidence="10" key="1">
    <citation type="submission" date="2016-10" db="EMBL/GenBank/DDBJ databases">
        <authorList>
            <person name="Varghese N."/>
            <person name="Submissions S."/>
        </authorList>
    </citation>
    <scope>NUCLEOTIDE SEQUENCE [LARGE SCALE GENOMIC DNA]</scope>
    <source>
        <strain evidence="10">CGMCC 1.6489</strain>
    </source>
</reference>
<accession>A0A1H9Z1A1</accession>
<proteinExistence type="predicted"/>
<evidence type="ECO:0000313" key="10">
    <source>
        <dbReference type="Proteomes" id="UP000198762"/>
    </source>
</evidence>
<evidence type="ECO:0000259" key="7">
    <source>
        <dbReference type="Pfam" id="PF23892"/>
    </source>
</evidence>
<keyword evidence="3" id="KW-0201">Cytochrome c-type biogenesis</keyword>
<keyword evidence="6" id="KW-0812">Transmembrane</keyword>
<feature type="transmembrane region" description="Helical" evidence="6">
    <location>
        <begin position="105"/>
        <end position="123"/>
    </location>
</feature>
<dbReference type="InterPro" id="IPR017560">
    <property type="entry name" value="Cyt_c_biogenesis_CcmI"/>
</dbReference>
<dbReference type="InterPro" id="IPR051263">
    <property type="entry name" value="C-type_cytochrome_biogenesis"/>
</dbReference>
<organism evidence="9 10">
    <name type="scientific">Marinobacter segnicrescens</name>
    <dbReference type="NCBI Taxonomy" id="430453"/>
    <lineage>
        <taxon>Bacteria</taxon>
        <taxon>Pseudomonadati</taxon>
        <taxon>Pseudomonadota</taxon>
        <taxon>Gammaproteobacteria</taxon>
        <taxon>Pseudomonadales</taxon>
        <taxon>Marinobacteraceae</taxon>
        <taxon>Marinobacter</taxon>
    </lineage>
</organism>
<dbReference type="GO" id="GO:0030313">
    <property type="term" value="C:cell envelope"/>
    <property type="evidence" value="ECO:0007669"/>
    <property type="project" value="UniProtKB-SubCell"/>
</dbReference>
<feature type="repeat" description="TPR" evidence="5">
    <location>
        <begin position="169"/>
        <end position="202"/>
    </location>
</feature>
<dbReference type="InterPro" id="IPR011990">
    <property type="entry name" value="TPR-like_helical_dom_sf"/>
</dbReference>
<evidence type="ECO:0000256" key="3">
    <source>
        <dbReference type="ARBA" id="ARBA00022748"/>
    </source>
</evidence>
<dbReference type="PANTHER" id="PTHR47870:SF4">
    <property type="entry name" value="CYTOCHROME C-TYPE BIOGENESIS PROTEIN CYCH"/>
    <property type="match status" value="1"/>
</dbReference>
<evidence type="ECO:0000259" key="8">
    <source>
        <dbReference type="Pfam" id="PF23914"/>
    </source>
</evidence>
<dbReference type="Pfam" id="PF23892">
    <property type="entry name" value="Ig_CycH"/>
    <property type="match status" value="1"/>
</dbReference>
<dbReference type="OrthoDB" id="9776053at2"/>
<gene>
    <name evidence="9" type="ORF">SAMN04487962_101433</name>
</gene>
<evidence type="ECO:0000256" key="6">
    <source>
        <dbReference type="SAM" id="Phobius"/>
    </source>
</evidence>
<dbReference type="GO" id="GO:0005886">
    <property type="term" value="C:plasma membrane"/>
    <property type="evidence" value="ECO:0007669"/>
    <property type="project" value="TreeGrafter"/>
</dbReference>
<dbReference type="STRING" id="430453.SAMN04487962_101433"/>
<dbReference type="EMBL" id="FOHZ01000001">
    <property type="protein sequence ID" value="SES75276.1"/>
    <property type="molecule type" value="Genomic_DNA"/>
</dbReference>
<feature type="domain" description="Cytochrome c-type biogenesis protein H Ig-like" evidence="7">
    <location>
        <begin position="317"/>
        <end position="427"/>
    </location>
</feature>
<dbReference type="AlphaFoldDB" id="A0A1H9Z1A1"/>
<dbReference type="SMART" id="SM00028">
    <property type="entry name" value="TPR"/>
    <property type="match status" value="2"/>
</dbReference>
<dbReference type="NCBIfam" id="TIGR03142">
    <property type="entry name" value="cytochro_ccmI"/>
    <property type="match status" value="1"/>
</dbReference>
<dbReference type="GO" id="GO:0017004">
    <property type="term" value="P:cytochrome complex assembly"/>
    <property type="evidence" value="ECO:0007669"/>
    <property type="project" value="UniProtKB-KW"/>
</dbReference>
<dbReference type="InterPro" id="IPR056412">
    <property type="entry name" value="Ig_CycH"/>
</dbReference>